<dbReference type="eggNOG" id="ENOG502S5GM">
    <property type="taxonomic scope" value="Eukaryota"/>
</dbReference>
<evidence type="ECO:0000313" key="4">
    <source>
        <dbReference type="Proteomes" id="UP000000559"/>
    </source>
</evidence>
<keyword evidence="4" id="KW-1185">Reference proteome</keyword>
<evidence type="ECO:0000313" key="2">
    <source>
        <dbReference type="CGD" id="CAL0000185968"/>
    </source>
</evidence>
<dbReference type="EMBL" id="CP017623">
    <property type="protein sequence ID" value="AOW25711.1"/>
    <property type="molecule type" value="Genomic_DNA"/>
</dbReference>
<evidence type="ECO:0000259" key="1">
    <source>
        <dbReference type="SMART" id="SM00694"/>
    </source>
</evidence>
<dbReference type="KEGG" id="cal:CAALFM_C100090WA"/>
<gene>
    <name evidence="3" type="ordered locus">CAALFM_C100090WA</name>
    <name evidence="2" type="ordered locus">orf19.13522</name>
</gene>
<dbReference type="HOGENOM" id="CLU_120591_0_0_1"/>
<dbReference type="STRING" id="237561.Q5AB70"/>
<evidence type="ECO:0000313" key="3">
    <source>
        <dbReference type="EMBL" id="AOW25711.1"/>
    </source>
</evidence>
<proteinExistence type="predicted"/>
<dbReference type="GO" id="GO:0016020">
    <property type="term" value="C:membrane"/>
    <property type="evidence" value="ECO:0007669"/>
    <property type="project" value="InterPro"/>
</dbReference>
<dbReference type="CGD" id="CAL0000185968">
    <property type="gene designation" value="orf19.13522"/>
</dbReference>
<dbReference type="VEuPathDB" id="FungiDB:C1_00090W_A"/>
<reference evidence="3 4" key="3">
    <citation type="journal article" date="2013" name="Genome Biol.">
        <title>Assembly of a phased diploid Candida albicans genome facilitates allele-specific measurements and provides a simple model for repeat and indel structure.</title>
        <authorList>
            <person name="Muzzey D."/>
            <person name="Schwartz K."/>
            <person name="Weissman J.S."/>
            <person name="Sherlock G."/>
        </authorList>
    </citation>
    <scope>NUCLEOTIDE SEQUENCE [LARGE SCALE GENOMIC DNA]</scope>
    <source>
        <strain evidence="4">SC5314 / ATCC MYA-2876</strain>
    </source>
</reference>
<dbReference type="SMART" id="SM00694">
    <property type="entry name" value="DysFC"/>
    <property type="match status" value="1"/>
</dbReference>
<dbReference type="RefSeq" id="XP_719062.1">
    <property type="nucleotide sequence ID" value="XM_713969.1"/>
</dbReference>
<name>Q5AB70_CANAL</name>
<reference evidence="3 4" key="2">
    <citation type="journal article" date="2007" name="Genome Biol.">
        <title>Assembly of the Candida albicans genome into sixteen supercontigs aligned on the eight chromosomes.</title>
        <authorList>
            <person name="van het Hoog M."/>
            <person name="Rast T.J."/>
            <person name="Martchenko M."/>
            <person name="Grindle S."/>
            <person name="Dignard D."/>
            <person name="Hogues H."/>
            <person name="Cuomo C."/>
            <person name="Berriman M."/>
            <person name="Scherer S."/>
            <person name="Magee B.B."/>
            <person name="Whiteway M."/>
            <person name="Chibana H."/>
            <person name="Nantel A."/>
            <person name="Magee P.T."/>
        </authorList>
    </citation>
    <scope>GENOME REANNOTATION</scope>
    <source>
        <strain evidence="4">SC5314 / ATCC MYA-2876</strain>
    </source>
</reference>
<feature type="domain" description="Peroxin/Ferlin" evidence="1">
    <location>
        <begin position="136"/>
        <end position="171"/>
    </location>
</feature>
<dbReference type="GeneID" id="3639304"/>
<dbReference type="InterPro" id="IPR006614">
    <property type="entry name" value="Peroxin/Ferlin"/>
</dbReference>
<organism evidence="3 4">
    <name type="scientific">Candida albicans (strain SC5314 / ATCC MYA-2876)</name>
    <name type="common">Yeast</name>
    <dbReference type="NCBI Taxonomy" id="237561"/>
    <lineage>
        <taxon>Eukaryota</taxon>
        <taxon>Fungi</taxon>
        <taxon>Dikarya</taxon>
        <taxon>Ascomycota</taxon>
        <taxon>Saccharomycotina</taxon>
        <taxon>Pichiomycetes</taxon>
        <taxon>Debaryomycetaceae</taxon>
        <taxon>Candida/Lodderomyces clade</taxon>
        <taxon>Candida</taxon>
    </lineage>
</organism>
<dbReference type="AlphaFoldDB" id="Q5AB70"/>
<accession>Q5AB70</accession>
<protein>
    <recommendedName>
        <fullName evidence="1">Peroxin/Ferlin domain-containing protein</fullName>
    </recommendedName>
</protein>
<dbReference type="InParanoid" id="Q5AB70"/>
<sequence length="173" mass="20589">MAGKESCETERKKKIPSIFLRCKKSGVVMSSTEDELVRQLAQHTDLSSLASFNSSIHPYQFDFIIEHERGIKLFGIPLFSHKSLWPIIDPSHYQSINGKKLSIPISLENYPLPDFDWQWQWDRWYVFMFNDVDPHGWMYSNVFFQCAKWKGKYYFGNTVRKRVWIRLRKKCSP</sequence>
<reference evidence="3 4" key="1">
    <citation type="journal article" date="2004" name="Proc. Natl. Acad. Sci. U.S.A.">
        <title>The diploid genome sequence of Candida albicans.</title>
        <authorList>
            <person name="Jones T."/>
            <person name="Federspiel N.A."/>
            <person name="Chibana H."/>
            <person name="Dungan J."/>
            <person name="Kalman S."/>
            <person name="Magee B.B."/>
            <person name="Newport G."/>
            <person name="Thorstenson Y.R."/>
            <person name="Agabian N."/>
            <person name="Magee P.T."/>
            <person name="Davis R.W."/>
            <person name="Scherer S."/>
        </authorList>
    </citation>
    <scope>NUCLEOTIDE SEQUENCE [LARGE SCALE GENOMIC DNA]</scope>
    <source>
        <strain evidence="4">SC5314 / ATCC MYA-2876</strain>
    </source>
</reference>
<dbReference type="FunCoup" id="Q5AB70">
    <property type="interactions" value="23"/>
</dbReference>
<dbReference type="Proteomes" id="UP000000559">
    <property type="component" value="Chromosome 1"/>
</dbReference>
<dbReference type="OrthoDB" id="72441at2759"/>